<dbReference type="InterPro" id="IPR036390">
    <property type="entry name" value="WH_DNA-bd_sf"/>
</dbReference>
<keyword evidence="1 2" id="KW-0436">Ligase</keyword>
<evidence type="ECO:0000259" key="3">
    <source>
        <dbReference type="PROSITE" id="PS51733"/>
    </source>
</evidence>
<organism evidence="4 5">
    <name type="scientific">Thiopseudomonas acetoxidans</name>
    <dbReference type="NCBI Taxonomy" id="3041622"/>
    <lineage>
        <taxon>Bacteria</taxon>
        <taxon>Pseudomonadati</taxon>
        <taxon>Pseudomonadota</taxon>
        <taxon>Gammaproteobacteria</taxon>
        <taxon>Pseudomonadales</taxon>
        <taxon>Pseudomonadaceae</taxon>
        <taxon>Thiopseudomonas</taxon>
    </lineage>
</organism>
<proteinExistence type="inferred from homology"/>
<feature type="DNA-binding region" description="H-T-H motif" evidence="2">
    <location>
        <begin position="16"/>
        <end position="35"/>
    </location>
</feature>
<dbReference type="InterPro" id="IPR004143">
    <property type="entry name" value="BPL_LPL_catalytic"/>
</dbReference>
<dbReference type="RefSeq" id="WP_289411224.1">
    <property type="nucleotide sequence ID" value="NZ_JAUCDY010000012.1"/>
</dbReference>
<dbReference type="InterPro" id="IPR030855">
    <property type="entry name" value="Bifunct_BirA"/>
</dbReference>
<feature type="binding site" evidence="2">
    <location>
        <position position="107"/>
    </location>
    <ligand>
        <name>biotin</name>
        <dbReference type="ChEBI" id="CHEBI:57586"/>
    </ligand>
</feature>
<feature type="binding site" evidence="2">
    <location>
        <begin position="84"/>
        <end position="86"/>
    </location>
    <ligand>
        <name>biotin</name>
        <dbReference type="ChEBI" id="CHEBI:57586"/>
    </ligand>
</feature>
<dbReference type="InterPro" id="IPR013196">
    <property type="entry name" value="HTH_11"/>
</dbReference>
<evidence type="ECO:0000256" key="2">
    <source>
        <dbReference type="HAMAP-Rule" id="MF_00978"/>
    </source>
</evidence>
<gene>
    <name evidence="2 4" type="primary">birA</name>
    <name evidence="4" type="ORF">QEZ41_09460</name>
</gene>
<keyword evidence="5" id="KW-1185">Reference proteome</keyword>
<evidence type="ECO:0000313" key="5">
    <source>
        <dbReference type="Proteomes" id="UP001241056"/>
    </source>
</evidence>
<comment type="similarity">
    <text evidence="2">Belongs to the biotin--protein ligase family.</text>
</comment>
<dbReference type="NCBIfam" id="TIGR00121">
    <property type="entry name" value="birA_ligase"/>
    <property type="match status" value="1"/>
</dbReference>
<keyword evidence="2" id="KW-0067">ATP-binding</keyword>
<reference evidence="4 5" key="1">
    <citation type="submission" date="2023-06" db="EMBL/GenBank/DDBJ databases">
        <title>Thiopseudomonas sp. CY1220 draft genome sequence.</title>
        <authorList>
            <person name="Zhao G."/>
            <person name="An M."/>
        </authorList>
    </citation>
    <scope>NUCLEOTIDE SEQUENCE [LARGE SCALE GENOMIC DNA]</scope>
    <source>
        <strain evidence="4 5">CY1220</strain>
    </source>
</reference>
<sequence>MRELYRLLADGHFHSGSELGQTLGVSRAAIWKKIKKLQEQGVAIQSVTGKGYQLSEPVTFIDEQRIKLELPAYRNIFVFDQLDSTNLEVRRQLKTGINDVLVIAEEQTEGRGRRGRQWESPYATNIYLSVSWPVTQGMAQLEGLSLSVGLAVYRTLQPYLQTNLGLKWPNDVLIGHKKVAGILIELLGDPADSFYAVIGIGININLKANQLKVDSPWTSLALETGKCTDRNELIVSLVRHLQEILKQQSAEGFASMRKEWEQVHLWQNKMVSLSFTEHEIVGKVLGVSPKGELELLVGDEQKNFAGGELTLRLQDDS</sequence>
<feature type="binding site" evidence="2">
    <location>
        <position position="178"/>
    </location>
    <ligand>
        <name>biotin</name>
        <dbReference type="ChEBI" id="CHEBI:57586"/>
    </ligand>
</feature>
<dbReference type="SUPFAM" id="SSF55681">
    <property type="entry name" value="Class II aaRS and biotin synthetases"/>
    <property type="match status" value="1"/>
</dbReference>
<dbReference type="InterPro" id="IPR004408">
    <property type="entry name" value="Biotin_CoA_COase_ligase"/>
</dbReference>
<dbReference type="EMBL" id="JAUCDY010000012">
    <property type="protein sequence ID" value="MDM7858498.1"/>
    <property type="molecule type" value="Genomic_DNA"/>
</dbReference>
<dbReference type="NCBIfam" id="NF008848">
    <property type="entry name" value="PRK11886.1-3"/>
    <property type="match status" value="1"/>
</dbReference>
<keyword evidence="2" id="KW-0805">Transcription regulation</keyword>
<dbReference type="PANTHER" id="PTHR12835:SF5">
    <property type="entry name" value="BIOTIN--PROTEIN LIGASE"/>
    <property type="match status" value="1"/>
</dbReference>
<comment type="caution">
    <text evidence="4">The sequence shown here is derived from an EMBL/GenBank/DDBJ whole genome shotgun (WGS) entry which is preliminary data.</text>
</comment>
<dbReference type="GO" id="GO:0004077">
    <property type="term" value="F:biotin--[biotin carboxyl-carrier protein] ligase activity"/>
    <property type="evidence" value="ECO:0007669"/>
    <property type="project" value="UniProtKB-EC"/>
</dbReference>
<dbReference type="CDD" id="cd16442">
    <property type="entry name" value="BPL"/>
    <property type="match status" value="1"/>
</dbReference>
<dbReference type="Proteomes" id="UP001241056">
    <property type="component" value="Unassembled WGS sequence"/>
</dbReference>
<dbReference type="Gene3D" id="2.30.30.100">
    <property type="match status" value="1"/>
</dbReference>
<dbReference type="SUPFAM" id="SSF50037">
    <property type="entry name" value="C-terminal domain of transcriptional repressors"/>
    <property type="match status" value="1"/>
</dbReference>
<protein>
    <recommendedName>
        <fullName evidence="2">Bifunctional ligase/repressor BirA</fullName>
    </recommendedName>
    <alternativeName>
        <fullName evidence="2">Biotin operon repressor</fullName>
    </alternativeName>
    <alternativeName>
        <fullName evidence="2">Biotin--[acetyl-CoA-carboxylase] ligase</fullName>
        <ecNumber evidence="2">6.3.4.15</ecNumber>
    </alternativeName>
    <alternativeName>
        <fullName evidence="2">Biotin--protein ligase</fullName>
    </alternativeName>
    <alternativeName>
        <fullName evidence="2">Biotin-[acetyl-CoA carboxylase] synthetase</fullName>
    </alternativeName>
</protein>
<evidence type="ECO:0000313" key="4">
    <source>
        <dbReference type="EMBL" id="MDM7858498.1"/>
    </source>
</evidence>
<dbReference type="PANTHER" id="PTHR12835">
    <property type="entry name" value="BIOTIN PROTEIN LIGASE"/>
    <property type="match status" value="1"/>
</dbReference>
<feature type="binding site" evidence="2">
    <location>
        <begin position="111"/>
        <end position="113"/>
    </location>
    <ligand>
        <name>biotin</name>
        <dbReference type="ChEBI" id="CHEBI:57586"/>
    </ligand>
</feature>
<keyword evidence="2" id="KW-0804">Transcription</keyword>
<keyword evidence="2" id="KW-0547">Nucleotide-binding</keyword>
<dbReference type="EC" id="6.3.4.15" evidence="2"/>
<dbReference type="InterPro" id="IPR008988">
    <property type="entry name" value="Transcriptional_repressor_C"/>
</dbReference>
<dbReference type="Gene3D" id="3.30.930.10">
    <property type="entry name" value="Bira Bifunctional Protein, Domain 2"/>
    <property type="match status" value="1"/>
</dbReference>
<evidence type="ECO:0000256" key="1">
    <source>
        <dbReference type="ARBA" id="ARBA00022598"/>
    </source>
</evidence>
<dbReference type="Pfam" id="PF03099">
    <property type="entry name" value="BPL_LplA_LipB"/>
    <property type="match status" value="1"/>
</dbReference>
<dbReference type="PROSITE" id="PS51733">
    <property type="entry name" value="BPL_LPL_CATALYTIC"/>
    <property type="match status" value="1"/>
</dbReference>
<dbReference type="InterPro" id="IPR045864">
    <property type="entry name" value="aa-tRNA-synth_II/BPL/LPL"/>
</dbReference>
<keyword evidence="2" id="KW-0678">Repressor</keyword>
<dbReference type="SUPFAM" id="SSF46785">
    <property type="entry name" value="Winged helix' DNA-binding domain"/>
    <property type="match status" value="1"/>
</dbReference>
<dbReference type="HAMAP" id="MF_00978">
    <property type="entry name" value="Bifunct_BirA"/>
    <property type="match status" value="1"/>
</dbReference>
<comment type="catalytic activity">
    <reaction evidence="2">
        <text>biotin + L-lysyl-[protein] + ATP = N(6)-biotinyl-L-lysyl-[protein] + AMP + diphosphate + H(+)</text>
        <dbReference type="Rhea" id="RHEA:11756"/>
        <dbReference type="Rhea" id="RHEA-COMP:9752"/>
        <dbReference type="Rhea" id="RHEA-COMP:10505"/>
        <dbReference type="ChEBI" id="CHEBI:15378"/>
        <dbReference type="ChEBI" id="CHEBI:29969"/>
        <dbReference type="ChEBI" id="CHEBI:30616"/>
        <dbReference type="ChEBI" id="CHEBI:33019"/>
        <dbReference type="ChEBI" id="CHEBI:57586"/>
        <dbReference type="ChEBI" id="CHEBI:83144"/>
        <dbReference type="ChEBI" id="CHEBI:456215"/>
        <dbReference type="EC" id="6.3.4.15"/>
    </reaction>
</comment>
<name>A0ABT7SQM4_9GAMM</name>
<dbReference type="Gene3D" id="1.10.10.10">
    <property type="entry name" value="Winged helix-like DNA-binding domain superfamily/Winged helix DNA-binding domain"/>
    <property type="match status" value="1"/>
</dbReference>
<keyword evidence="2" id="KW-0092">Biotin</keyword>
<accession>A0ABT7SQM4</accession>
<dbReference type="NCBIfam" id="NF008847">
    <property type="entry name" value="PRK11886.1-2"/>
    <property type="match status" value="1"/>
</dbReference>
<dbReference type="Pfam" id="PF08279">
    <property type="entry name" value="HTH_11"/>
    <property type="match status" value="1"/>
</dbReference>
<comment type="function">
    <text evidence="2">Acts both as a biotin--[acetyl-CoA-carboxylase] ligase and a biotin-operon repressor. In the presence of ATP, BirA activates biotin to form the BirA-biotinyl-5'-adenylate (BirA-bio-5'-AMP or holoBirA) complex. HoloBirA can either transfer the biotinyl moiety to the biotin carboxyl carrier protein (BCCP) subunit of acetyl-CoA carboxylase, or bind to the biotin operator site and inhibit transcription of the operon.</text>
</comment>
<feature type="domain" description="BPL/LPL catalytic" evidence="3">
    <location>
        <begin position="71"/>
        <end position="249"/>
    </location>
</feature>
<keyword evidence="2" id="KW-0238">DNA-binding</keyword>
<dbReference type="InterPro" id="IPR036388">
    <property type="entry name" value="WH-like_DNA-bd_sf"/>
</dbReference>